<dbReference type="CDD" id="cd00761">
    <property type="entry name" value="Glyco_tranf_GTA_type"/>
    <property type="match status" value="1"/>
</dbReference>
<dbReference type="Proteomes" id="UP000253083">
    <property type="component" value="Unassembled WGS sequence"/>
</dbReference>
<dbReference type="InterPro" id="IPR001173">
    <property type="entry name" value="Glyco_trans_2-like"/>
</dbReference>
<proteinExistence type="predicted"/>
<dbReference type="Gene3D" id="3.90.550.10">
    <property type="entry name" value="Spore Coat Polysaccharide Biosynthesis Protein SpsA, Chain A"/>
    <property type="match status" value="1"/>
</dbReference>
<name>A0A395JNS4_9GAMM</name>
<accession>A0A395JNS4</accession>
<sequence>MISVIIPTFDRPQALLKCISALSLQQYDGQWEVIIVDDGGLHNLSPVVAGFETKLNITLIRQARNKGPASARNAGAYQASGEYLAFLDDDCEPDVNWIRAVAVKLRSGVLLGGYTKNKLSNNTYSEASQLLVSYLYSYFKETPWYFFTSNNFVMDKVSFFNIGGFDESFTTSAGEDRAFCARWIKYGYQLEYVPSALVWHSHELTLSSFCSLHSKYGKAAAHFRVKLREWGIQENAFTMRFYFRLVSFVCHKEKYSAVNKLNILLLLALSQLCTFYGAMTAVDK</sequence>
<protein>
    <submittedName>
        <fullName evidence="2">GT2 family glycosyltransferase</fullName>
    </submittedName>
</protein>
<dbReference type="InParanoid" id="A0A395JNS4"/>
<feature type="domain" description="Glycosyltransferase 2-like" evidence="1">
    <location>
        <begin position="3"/>
        <end position="159"/>
    </location>
</feature>
<evidence type="ECO:0000259" key="1">
    <source>
        <dbReference type="Pfam" id="PF00535"/>
    </source>
</evidence>
<gene>
    <name evidence="2" type="ORF">DFR28_101347</name>
</gene>
<dbReference type="PANTHER" id="PTHR43685:SF2">
    <property type="entry name" value="GLYCOSYLTRANSFERASE 2-LIKE DOMAIN-CONTAINING PROTEIN"/>
    <property type="match status" value="1"/>
</dbReference>
<evidence type="ECO:0000313" key="2">
    <source>
        <dbReference type="EMBL" id="RBP52963.1"/>
    </source>
</evidence>
<dbReference type="PANTHER" id="PTHR43685">
    <property type="entry name" value="GLYCOSYLTRANSFERASE"/>
    <property type="match status" value="1"/>
</dbReference>
<dbReference type="AlphaFoldDB" id="A0A395JNS4"/>
<dbReference type="GO" id="GO:0016740">
    <property type="term" value="F:transferase activity"/>
    <property type="evidence" value="ECO:0007669"/>
    <property type="project" value="UniProtKB-KW"/>
</dbReference>
<dbReference type="RefSeq" id="WP_113952575.1">
    <property type="nucleotide sequence ID" value="NZ_QNRT01000001.1"/>
</dbReference>
<evidence type="ECO:0000313" key="3">
    <source>
        <dbReference type="Proteomes" id="UP000253083"/>
    </source>
</evidence>
<dbReference type="OrthoDB" id="9069044at2"/>
<dbReference type="EMBL" id="QNRT01000001">
    <property type="protein sequence ID" value="RBP52963.1"/>
    <property type="molecule type" value="Genomic_DNA"/>
</dbReference>
<dbReference type="InterPro" id="IPR029044">
    <property type="entry name" value="Nucleotide-diphossugar_trans"/>
</dbReference>
<organism evidence="2 3">
    <name type="scientific">Arenicella xantha</name>
    <dbReference type="NCBI Taxonomy" id="644221"/>
    <lineage>
        <taxon>Bacteria</taxon>
        <taxon>Pseudomonadati</taxon>
        <taxon>Pseudomonadota</taxon>
        <taxon>Gammaproteobacteria</taxon>
        <taxon>Arenicellales</taxon>
        <taxon>Arenicellaceae</taxon>
        <taxon>Arenicella</taxon>
    </lineage>
</organism>
<reference evidence="2 3" key="1">
    <citation type="submission" date="2018-06" db="EMBL/GenBank/DDBJ databases">
        <title>Genomic Encyclopedia of Type Strains, Phase IV (KMG-IV): sequencing the most valuable type-strain genomes for metagenomic binning, comparative biology and taxonomic classification.</title>
        <authorList>
            <person name="Goeker M."/>
        </authorList>
    </citation>
    <scope>NUCLEOTIDE SEQUENCE [LARGE SCALE GENOMIC DNA]</scope>
    <source>
        <strain evidence="2 3">DSM 24032</strain>
    </source>
</reference>
<comment type="caution">
    <text evidence="2">The sequence shown here is derived from an EMBL/GenBank/DDBJ whole genome shotgun (WGS) entry which is preliminary data.</text>
</comment>
<dbReference type="SUPFAM" id="SSF53448">
    <property type="entry name" value="Nucleotide-diphospho-sugar transferases"/>
    <property type="match status" value="1"/>
</dbReference>
<dbReference type="Pfam" id="PF00535">
    <property type="entry name" value="Glycos_transf_2"/>
    <property type="match status" value="1"/>
</dbReference>
<keyword evidence="3" id="KW-1185">Reference proteome</keyword>
<dbReference type="InterPro" id="IPR050834">
    <property type="entry name" value="Glycosyltransf_2"/>
</dbReference>
<keyword evidence="2" id="KW-0808">Transferase</keyword>